<evidence type="ECO:0000313" key="2">
    <source>
        <dbReference type="EMBL" id="GET86092.1"/>
    </source>
</evidence>
<keyword evidence="3" id="KW-1185">Reference proteome</keyword>
<evidence type="ECO:0000313" key="3">
    <source>
        <dbReference type="Proteomes" id="UP000419144"/>
    </source>
</evidence>
<dbReference type="PANTHER" id="PTHR40738:SF1">
    <property type="entry name" value="MEMBRANE-ASSOCIATED PROTEIN"/>
    <property type="match status" value="1"/>
</dbReference>
<evidence type="ECO:0008006" key="4">
    <source>
        <dbReference type="Google" id="ProtNLM"/>
    </source>
</evidence>
<name>A0A640K9N3_LEITA</name>
<protein>
    <recommendedName>
        <fullName evidence="4">Membrane-associated protein</fullName>
    </recommendedName>
</protein>
<feature type="chain" id="PRO_5024927483" description="Membrane-associated protein" evidence="1">
    <location>
        <begin position="24"/>
        <end position="1167"/>
    </location>
</feature>
<gene>
    <name evidence="2" type="ORF">LtaPh_0708700</name>
</gene>
<sequence>MTPLQKLRAAALFCVLLITGVECIGVAGADVSSTVVVQTTPAYPLLDVVFLATTSIDFDRTLYISSASDCSSRVSPICTLGRAQVGVNYNSTTCIFNVTSASLGFSAATTSPIPALYWCSSATGTTSFATLQMHTVRMSPGYAYYNTETTFSFNQATPVGTKVGLYQESSCDTLLNGELLTTLQSSRELTANIGPRTITHVCASIPTVFNNATPIAVRSVIYGVSPYDIYTTQGVRHRSVAISASSSFHYMSLSTDPQCRTLAQPYQQTETGDGVLTINVPRGTYYFCGVVIRGLEGVGVFVPALSTFKVLEYGIQPHTMYAAHATPMSFSMDAAAAQSSLQGALFTTANCGANGDKPVTSWSTSMMWTVGVTGTYYACVRTSGSTLAADVGYVNQVVVSNIPVVSLARQPAISGLGELATVTRSALDDVPAAVMTVGLSTSTSCATLFTAGNTTKTGNTASFYVPENSPSSIYYCVSNRLTTDVNSDDSSEPTKVVYYPLGPLELRTYGLSYPSLRTEATMTVELDGAVAFGSGTSMCLTPALLSTRSSSSSTGSFADPDSCDAAIDANHDVAMTFQLSSRTSKLTPVRFPVAGSWMLCVREPDMMGGAYVRLRTLRVYGNATVTPDGVISGIPAKLTVTAIPPSTTVSLTTDSTCSTNMPVVTTTQSSLTGTAALLFTYMSVDNLLLCVGYHGENMSQGTVAQLMVAGTVSSTNARVVPSLAVESLPTQLTFSARGASLLSGYTALLVPSSSGGSISTDCPTSATAEFLQLSISLPPSSTTGAVAVATFTPASNTVGTTYLVCAGADGQFVPTGSVTVAAAPVVTTDPSPPAFGLPAYVNFSSAIMLLAQADTFSVLQTTDSCTSDLSIATVFATGSVDTKTGAAQAFVVHTQPPSVTSVRLCVARNSELVGGTLGYADAGVIALTTFTSLTRYAQRGRPNTLVGKPLLSTATLFLVSCTGTECGPSNADTACSSPTANKYTTSSHSPLTAPLGTYFLCQSASSMSAVVGSDTTVEVVEPFQMSLSVDPSAIRAYVPFRATVTGGPGGAAVKKTVVVQPASTLCGETAAESQSFVMGRDPTELVITDIAPVQEIRFCVQASPADSFEVLTGTLQHYMTPAAVMGDRATTLTSGGVTGGATALLSRTADCLSVWLGAALRRSWARG</sequence>
<proteinExistence type="predicted"/>
<comment type="caution">
    <text evidence="2">The sequence shown here is derived from an EMBL/GenBank/DDBJ whole genome shotgun (WGS) entry which is preliminary data.</text>
</comment>
<accession>A0A640K9N3</accession>
<dbReference type="EMBL" id="BLBS01000008">
    <property type="protein sequence ID" value="GET86092.1"/>
    <property type="molecule type" value="Genomic_DNA"/>
</dbReference>
<evidence type="ECO:0000256" key="1">
    <source>
        <dbReference type="SAM" id="SignalP"/>
    </source>
</evidence>
<dbReference type="OrthoDB" id="265942at2759"/>
<dbReference type="VEuPathDB" id="TriTrypDB:LtaPh_0708700"/>
<dbReference type="AlphaFoldDB" id="A0A640K9N3"/>
<keyword evidence="1" id="KW-0732">Signal</keyword>
<dbReference type="Proteomes" id="UP000419144">
    <property type="component" value="Unassembled WGS sequence"/>
</dbReference>
<organism evidence="2 3">
    <name type="scientific">Leishmania tarentolae</name>
    <name type="common">Sauroleishmania tarentolae</name>
    <dbReference type="NCBI Taxonomy" id="5689"/>
    <lineage>
        <taxon>Eukaryota</taxon>
        <taxon>Discoba</taxon>
        <taxon>Euglenozoa</taxon>
        <taxon>Kinetoplastea</taxon>
        <taxon>Metakinetoplastina</taxon>
        <taxon>Trypanosomatida</taxon>
        <taxon>Trypanosomatidae</taxon>
        <taxon>Leishmaniinae</taxon>
        <taxon>Leishmania</taxon>
        <taxon>lizard Leishmania</taxon>
    </lineage>
</organism>
<dbReference type="PANTHER" id="PTHR40738">
    <property type="entry name" value="MEMBRANE-ASSOCIATED PROTEIN"/>
    <property type="match status" value="1"/>
</dbReference>
<feature type="signal peptide" evidence="1">
    <location>
        <begin position="1"/>
        <end position="23"/>
    </location>
</feature>
<reference evidence="2" key="1">
    <citation type="submission" date="2019-11" db="EMBL/GenBank/DDBJ databases">
        <title>Leishmania tarentolae CDS.</title>
        <authorList>
            <person name="Goto Y."/>
            <person name="Yamagishi J."/>
        </authorList>
    </citation>
    <scope>NUCLEOTIDE SEQUENCE [LARGE SCALE GENOMIC DNA]</scope>
    <source>
        <strain evidence="2">Parrot Tar II</strain>
    </source>
</reference>